<protein>
    <submittedName>
        <fullName evidence="2">Uncharacterized protein</fullName>
    </submittedName>
</protein>
<name>A0A835QD87_VANPL</name>
<dbReference type="EMBL" id="JADCNL010000009">
    <property type="protein sequence ID" value="KAG0467057.1"/>
    <property type="molecule type" value="Genomic_DNA"/>
</dbReference>
<proteinExistence type="predicted"/>
<organism evidence="2 3">
    <name type="scientific">Vanilla planifolia</name>
    <name type="common">Vanilla</name>
    <dbReference type="NCBI Taxonomy" id="51239"/>
    <lineage>
        <taxon>Eukaryota</taxon>
        <taxon>Viridiplantae</taxon>
        <taxon>Streptophyta</taxon>
        <taxon>Embryophyta</taxon>
        <taxon>Tracheophyta</taxon>
        <taxon>Spermatophyta</taxon>
        <taxon>Magnoliopsida</taxon>
        <taxon>Liliopsida</taxon>
        <taxon>Asparagales</taxon>
        <taxon>Orchidaceae</taxon>
        <taxon>Vanilloideae</taxon>
        <taxon>Vanilleae</taxon>
        <taxon>Vanilla</taxon>
    </lineage>
</organism>
<accession>A0A835QD87</accession>
<dbReference type="Proteomes" id="UP000636800">
    <property type="component" value="Unassembled WGS sequence"/>
</dbReference>
<feature type="compositionally biased region" description="Gly residues" evidence="1">
    <location>
        <begin position="46"/>
        <end position="57"/>
    </location>
</feature>
<dbReference type="AlphaFoldDB" id="A0A835QD87"/>
<dbReference type="OrthoDB" id="735886at2759"/>
<keyword evidence="3" id="KW-1185">Reference proteome</keyword>
<evidence type="ECO:0000313" key="2">
    <source>
        <dbReference type="EMBL" id="KAG0467057.1"/>
    </source>
</evidence>
<feature type="region of interest" description="Disordered" evidence="1">
    <location>
        <begin position="1"/>
        <end position="23"/>
    </location>
</feature>
<gene>
    <name evidence="2" type="ORF">HPP92_018637</name>
</gene>
<evidence type="ECO:0000313" key="3">
    <source>
        <dbReference type="Proteomes" id="UP000636800"/>
    </source>
</evidence>
<reference evidence="2 3" key="1">
    <citation type="journal article" date="2020" name="Nat. Food">
        <title>A phased Vanilla planifolia genome enables genetic improvement of flavour and production.</title>
        <authorList>
            <person name="Hasing T."/>
            <person name="Tang H."/>
            <person name="Brym M."/>
            <person name="Khazi F."/>
            <person name="Huang T."/>
            <person name="Chambers A.H."/>
        </authorList>
    </citation>
    <scope>NUCLEOTIDE SEQUENCE [LARGE SCALE GENOMIC DNA]</scope>
    <source>
        <tissue evidence="2">Leaf</tissue>
    </source>
</reference>
<feature type="region of interest" description="Disordered" evidence="1">
    <location>
        <begin position="40"/>
        <end position="82"/>
    </location>
</feature>
<comment type="caution">
    <text evidence="2">The sequence shown here is derived from an EMBL/GenBank/DDBJ whole genome shotgun (WGS) entry which is preliminary data.</text>
</comment>
<sequence length="82" mass="8491">MDSGGMVAHEMAEAQEEVVERQAEAPEVVAKRQGGLKEMWCSGKVGSRGGGGSGGGVAAKRAQEEKTEIRATMGLEEGENGD</sequence>
<evidence type="ECO:0000256" key="1">
    <source>
        <dbReference type="SAM" id="MobiDB-lite"/>
    </source>
</evidence>